<keyword evidence="3" id="KW-1185">Reference proteome</keyword>
<proteinExistence type="predicted"/>
<dbReference type="Proteomes" id="UP001617351">
    <property type="component" value="Unassembled WGS sequence"/>
</dbReference>
<protein>
    <recommendedName>
        <fullName evidence="4">Secreted protein</fullName>
    </recommendedName>
</protein>
<name>A0ABW8EDS1_STRT5</name>
<evidence type="ECO:0000313" key="2">
    <source>
        <dbReference type="EMBL" id="MFJ2821375.1"/>
    </source>
</evidence>
<dbReference type="RefSeq" id="WP_402379171.1">
    <property type="nucleotide sequence ID" value="NZ_JBIUYY010000003.1"/>
</dbReference>
<evidence type="ECO:0000313" key="3">
    <source>
        <dbReference type="Proteomes" id="UP001617351"/>
    </source>
</evidence>
<accession>A0ABW8EDS1</accession>
<feature type="compositionally biased region" description="Low complexity" evidence="1">
    <location>
        <begin position="108"/>
        <end position="131"/>
    </location>
</feature>
<dbReference type="EMBL" id="JBIUYY010000003">
    <property type="protein sequence ID" value="MFJ2821375.1"/>
    <property type="molecule type" value="Genomic_DNA"/>
</dbReference>
<reference evidence="2 3" key="1">
    <citation type="submission" date="2024-10" db="EMBL/GenBank/DDBJ databases">
        <title>The Natural Products Discovery Center: Release of the First 8490 Sequenced Strains for Exploring Actinobacteria Biosynthetic Diversity.</title>
        <authorList>
            <person name="Kalkreuter E."/>
            <person name="Kautsar S.A."/>
            <person name="Yang D."/>
            <person name="Bader C.D."/>
            <person name="Teijaro C.N."/>
            <person name="Fluegel L."/>
            <person name="Davis C.M."/>
            <person name="Simpson J.R."/>
            <person name="Lauterbach L."/>
            <person name="Steele A.D."/>
            <person name="Gui C."/>
            <person name="Meng S."/>
            <person name="Li G."/>
            <person name="Viehrig K."/>
            <person name="Ye F."/>
            <person name="Su P."/>
            <person name="Kiefer A.F."/>
            <person name="Nichols A."/>
            <person name="Cepeda A.J."/>
            <person name="Yan W."/>
            <person name="Fan B."/>
            <person name="Jiang Y."/>
            <person name="Adhikari A."/>
            <person name="Zheng C.-J."/>
            <person name="Schuster L."/>
            <person name="Cowan T.M."/>
            <person name="Smanski M.J."/>
            <person name="Chevrette M.G."/>
            <person name="De Carvalho L.P.S."/>
            <person name="Shen B."/>
        </authorList>
    </citation>
    <scope>NUCLEOTIDE SEQUENCE [LARGE SCALE GENOMIC DNA]</scope>
    <source>
        <strain evidence="2 3">NPDC087220</strain>
    </source>
</reference>
<organism evidence="2 3">
    <name type="scientific">Streptomyces toxytricini</name>
    <name type="common">Actinomyces toxytricini</name>
    <dbReference type="NCBI Taxonomy" id="67369"/>
    <lineage>
        <taxon>Bacteria</taxon>
        <taxon>Bacillati</taxon>
        <taxon>Actinomycetota</taxon>
        <taxon>Actinomycetes</taxon>
        <taxon>Kitasatosporales</taxon>
        <taxon>Streptomycetaceae</taxon>
        <taxon>Streptomyces</taxon>
    </lineage>
</organism>
<feature type="region of interest" description="Disordered" evidence="1">
    <location>
        <begin position="77"/>
        <end position="147"/>
    </location>
</feature>
<comment type="caution">
    <text evidence="2">The sequence shown here is derived from an EMBL/GenBank/DDBJ whole genome shotgun (WGS) entry which is preliminary data.</text>
</comment>
<evidence type="ECO:0008006" key="4">
    <source>
        <dbReference type="Google" id="ProtNLM"/>
    </source>
</evidence>
<gene>
    <name evidence="2" type="ORF">ACIO7M_09705</name>
</gene>
<sequence>MTAARTAFRAPWIRIRRIASAPLWLALLLVGFLCAHGGETAGAAHHVRPAATALVSAPAAPSVPDSATGPVARAAHRDRVHGGGGAGHQGEHCAPGRTDGSAVLAGCPDAPAGRPAAPADSAAAPAAPGRPQTQGAVPPRTPGVLRI</sequence>
<evidence type="ECO:0000256" key="1">
    <source>
        <dbReference type="SAM" id="MobiDB-lite"/>
    </source>
</evidence>